<evidence type="ECO:0000313" key="2">
    <source>
        <dbReference type="EMBL" id="RYR68027.1"/>
    </source>
</evidence>
<dbReference type="SUPFAM" id="SSF52799">
    <property type="entry name" value="(Phosphotyrosine protein) phosphatases II"/>
    <property type="match status" value="1"/>
</dbReference>
<dbReference type="PANTHER" id="PTHR31811">
    <property type="entry name" value="TRNA A64-2'-O-RIBOSYLPHOSPHATE TRANSFERASE"/>
    <property type="match status" value="1"/>
</dbReference>
<dbReference type="Gene3D" id="3.90.190.10">
    <property type="entry name" value="Protein tyrosine phosphatase superfamily"/>
    <property type="match status" value="1"/>
</dbReference>
<accession>A0A445DXW7</accession>
<dbReference type="GO" id="GO:0005737">
    <property type="term" value="C:cytoplasm"/>
    <property type="evidence" value="ECO:0007669"/>
    <property type="project" value="TreeGrafter"/>
</dbReference>
<keyword evidence="3" id="KW-1185">Reference proteome</keyword>
<dbReference type="InterPro" id="IPR033421">
    <property type="entry name" value="Rit1_DUSP-like"/>
</dbReference>
<dbReference type="PANTHER" id="PTHR31811:SF0">
    <property type="entry name" value="TRNA A64-2'-O-RIBOSYLPHOSPHATE TRANSFERASE"/>
    <property type="match status" value="1"/>
</dbReference>
<dbReference type="Pfam" id="PF04179">
    <property type="entry name" value="Init_tRNA_PT"/>
    <property type="match status" value="1"/>
</dbReference>
<evidence type="ECO:0000313" key="3">
    <source>
        <dbReference type="Proteomes" id="UP000289738"/>
    </source>
</evidence>
<sequence>MFGAAADSADIDCILNCDRESISVSLPSAEAYLHLPTLSSKFDRFSLFNNLHSAVNFAQLNLSQGKRLLVCCDNGEDISVCVCLAILMSLFDEKGTYDDGKSFSVTRVTKWDMRRRLVYVCKFATNARPSRGNLRQVFNFLIAGNGVQQSPIDETTLHPQDLKNLDRICL</sequence>
<dbReference type="EMBL" id="SDMP01000003">
    <property type="protein sequence ID" value="RYR68027.1"/>
    <property type="molecule type" value="Genomic_DNA"/>
</dbReference>
<evidence type="ECO:0000259" key="1">
    <source>
        <dbReference type="Pfam" id="PF04179"/>
    </source>
</evidence>
<dbReference type="Proteomes" id="UP000289738">
    <property type="component" value="Chromosome A03"/>
</dbReference>
<protein>
    <recommendedName>
        <fullName evidence="1">Rit1 DUSP-like domain-containing protein</fullName>
    </recommendedName>
</protein>
<dbReference type="InterPro" id="IPR029021">
    <property type="entry name" value="Prot-tyrosine_phosphatase-like"/>
</dbReference>
<gene>
    <name evidence="2" type="ORF">Ahy_A03g014497</name>
</gene>
<organism evidence="2 3">
    <name type="scientific">Arachis hypogaea</name>
    <name type="common">Peanut</name>
    <dbReference type="NCBI Taxonomy" id="3818"/>
    <lineage>
        <taxon>Eukaryota</taxon>
        <taxon>Viridiplantae</taxon>
        <taxon>Streptophyta</taxon>
        <taxon>Embryophyta</taxon>
        <taxon>Tracheophyta</taxon>
        <taxon>Spermatophyta</taxon>
        <taxon>Magnoliopsida</taxon>
        <taxon>eudicotyledons</taxon>
        <taxon>Gunneridae</taxon>
        <taxon>Pentapetalae</taxon>
        <taxon>rosids</taxon>
        <taxon>fabids</taxon>
        <taxon>Fabales</taxon>
        <taxon>Fabaceae</taxon>
        <taxon>Papilionoideae</taxon>
        <taxon>50 kb inversion clade</taxon>
        <taxon>dalbergioids sensu lato</taxon>
        <taxon>Dalbergieae</taxon>
        <taxon>Pterocarpus clade</taxon>
        <taxon>Arachis</taxon>
    </lineage>
</organism>
<dbReference type="GO" id="GO:0019988">
    <property type="term" value="P:charged-tRNA amino acid modification"/>
    <property type="evidence" value="ECO:0007669"/>
    <property type="project" value="InterPro"/>
</dbReference>
<dbReference type="AlphaFoldDB" id="A0A445DXW7"/>
<dbReference type="InterPro" id="IPR007306">
    <property type="entry name" value="Rit1"/>
</dbReference>
<proteinExistence type="predicted"/>
<dbReference type="GO" id="GO:0043399">
    <property type="term" value="F:tRNA adenosine(64)-2'-O-ribosylphosphate transferase activity"/>
    <property type="evidence" value="ECO:0007669"/>
    <property type="project" value="InterPro"/>
</dbReference>
<comment type="caution">
    <text evidence="2">The sequence shown here is derived from an EMBL/GenBank/DDBJ whole genome shotgun (WGS) entry which is preliminary data.</text>
</comment>
<name>A0A445DXW7_ARAHY</name>
<reference evidence="2 3" key="1">
    <citation type="submission" date="2019-01" db="EMBL/GenBank/DDBJ databases">
        <title>Sequencing of cultivated peanut Arachis hypogaea provides insights into genome evolution and oil improvement.</title>
        <authorList>
            <person name="Chen X."/>
        </authorList>
    </citation>
    <scope>NUCLEOTIDE SEQUENCE [LARGE SCALE GENOMIC DNA]</scope>
    <source>
        <strain evidence="3">cv. Fuhuasheng</strain>
        <tissue evidence="2">Leaves</tissue>
    </source>
</reference>
<feature type="domain" description="Rit1 DUSP-like" evidence="1">
    <location>
        <begin position="32"/>
        <end position="141"/>
    </location>
</feature>